<evidence type="ECO:0000313" key="3">
    <source>
        <dbReference type="Proteomes" id="UP000193785"/>
    </source>
</evidence>
<dbReference type="InterPro" id="IPR021747">
    <property type="entry name" value="DUF3313"/>
</dbReference>
<dbReference type="EMBL" id="MLJJ01000022">
    <property type="protein sequence ID" value="ORM98398.1"/>
    <property type="molecule type" value="Genomic_DNA"/>
</dbReference>
<evidence type="ECO:0000313" key="2">
    <source>
        <dbReference type="EMBL" id="ORM98398.1"/>
    </source>
</evidence>
<reference evidence="2 3" key="1">
    <citation type="journal article" date="2017" name="Antonie Van Leeuwenhoek">
        <title>Phylogenomic resolution of the bacterial genus Pantoea and its relationship with Erwinia and Tatumella.</title>
        <authorList>
            <person name="Palmer M."/>
            <person name="Steenkamp E.T."/>
            <person name="Coetzee M.P."/>
            <person name="Chan W.Y."/>
            <person name="van Zyl E."/>
            <person name="De Maayer P."/>
            <person name="Coutinho T.A."/>
            <person name="Blom J."/>
            <person name="Smits T.H."/>
            <person name="Duffy B."/>
            <person name="Venter S.N."/>
        </authorList>
    </citation>
    <scope>NUCLEOTIDE SEQUENCE [LARGE SCALE GENOMIC DNA]</scope>
    <source>
        <strain evidence="2 3">LMG 5345</strain>
    </source>
</reference>
<name>A0ABX3UQH8_9GAMM</name>
<protein>
    <recommendedName>
        <fullName evidence="4">DUF3313 domain-containing protein</fullName>
    </recommendedName>
</protein>
<organism evidence="2 3">
    <name type="scientific">Pantoea septica</name>
    <dbReference type="NCBI Taxonomy" id="472695"/>
    <lineage>
        <taxon>Bacteria</taxon>
        <taxon>Pseudomonadati</taxon>
        <taxon>Pseudomonadota</taxon>
        <taxon>Gammaproteobacteria</taxon>
        <taxon>Enterobacterales</taxon>
        <taxon>Erwiniaceae</taxon>
        <taxon>Pantoea</taxon>
    </lineage>
</organism>
<keyword evidence="3" id="KW-1185">Reference proteome</keyword>
<dbReference type="RefSeq" id="WP_033789217.1">
    <property type="nucleotide sequence ID" value="NZ_CCAQ010000005.1"/>
</dbReference>
<gene>
    <name evidence="2" type="ORF">HA46_12985</name>
</gene>
<feature type="chain" id="PRO_5046365143" description="DUF3313 domain-containing protein" evidence="1">
    <location>
        <begin position="24"/>
        <end position="218"/>
    </location>
</feature>
<proteinExistence type="predicted"/>
<accession>A0ABX3UQH8</accession>
<evidence type="ECO:0000256" key="1">
    <source>
        <dbReference type="SAM" id="SignalP"/>
    </source>
</evidence>
<dbReference type="PROSITE" id="PS51257">
    <property type="entry name" value="PROKAR_LIPOPROTEIN"/>
    <property type="match status" value="1"/>
</dbReference>
<dbReference type="Proteomes" id="UP000193785">
    <property type="component" value="Unassembled WGS sequence"/>
</dbReference>
<comment type="caution">
    <text evidence="2">The sequence shown here is derived from an EMBL/GenBank/DDBJ whole genome shotgun (WGS) entry which is preliminary data.</text>
</comment>
<evidence type="ECO:0008006" key="4">
    <source>
        <dbReference type="Google" id="ProtNLM"/>
    </source>
</evidence>
<keyword evidence="1" id="KW-0732">Signal</keyword>
<sequence>MRKISLLTLMASAMLLAGCTSHVADKQQYSGFITDYSQLKPATSASDRPTLRWISPDYRDGDYTSVVYTPVVYYPAAKPTARVSQQTLDQIRSYADSRLKAAIGERKKLVTQPGPHTLIVRSAITGVTAENEGVQFYEVVPVAAVIASTMAATGHRTQNSALFLEIEARDAQTGKPLIKVVRKAFGKPINNSSAPITYADVKSAIDDTVSDTVHFSAP</sequence>
<dbReference type="Pfam" id="PF11769">
    <property type="entry name" value="DUF3313"/>
    <property type="match status" value="1"/>
</dbReference>
<feature type="signal peptide" evidence="1">
    <location>
        <begin position="1"/>
        <end position="23"/>
    </location>
</feature>